<keyword evidence="3" id="KW-0804">Transcription</keyword>
<dbReference type="Pfam" id="PF00440">
    <property type="entry name" value="TetR_N"/>
    <property type="match status" value="1"/>
</dbReference>
<evidence type="ECO:0000256" key="3">
    <source>
        <dbReference type="ARBA" id="ARBA00023163"/>
    </source>
</evidence>
<dbReference type="RefSeq" id="WP_176160250.1">
    <property type="nucleotide sequence ID" value="NZ_CP054929.1"/>
</dbReference>
<evidence type="ECO:0000256" key="2">
    <source>
        <dbReference type="ARBA" id="ARBA00023125"/>
    </source>
</evidence>
<evidence type="ECO:0000313" key="6">
    <source>
        <dbReference type="EMBL" id="QKW48553.1"/>
    </source>
</evidence>
<name>A0A7H8N2K8_9ACTN</name>
<dbReference type="InterPro" id="IPR050109">
    <property type="entry name" value="HTH-type_TetR-like_transc_reg"/>
</dbReference>
<accession>A0A7H8N2K8</accession>
<dbReference type="Proteomes" id="UP000509303">
    <property type="component" value="Chromosome"/>
</dbReference>
<dbReference type="InterPro" id="IPR001647">
    <property type="entry name" value="HTH_TetR"/>
</dbReference>
<dbReference type="Pfam" id="PF17933">
    <property type="entry name" value="TetR_C_25"/>
    <property type="match status" value="1"/>
</dbReference>
<dbReference type="SUPFAM" id="SSF46689">
    <property type="entry name" value="Homeodomain-like"/>
    <property type="match status" value="1"/>
</dbReference>
<dbReference type="AlphaFoldDB" id="A0A7H8N2K8"/>
<dbReference type="InterPro" id="IPR009057">
    <property type="entry name" value="Homeodomain-like_sf"/>
</dbReference>
<dbReference type="GO" id="GO:0003700">
    <property type="term" value="F:DNA-binding transcription factor activity"/>
    <property type="evidence" value="ECO:0007669"/>
    <property type="project" value="TreeGrafter"/>
</dbReference>
<sequence length="212" mass="22896">MRSASEDRTARAAIRDEALRLFAAHGPDKVTVRRIATAAEVSPGLVVHHFGSKDGLRAECDRWAVETFESLLGELTREEGGATWAPEATGSLHEALVRHLPPDSPLPGYLRRLLLPDEEAGRLLFRRLYAVSRAALDDLARAGRAEPGPDPAVRAALLLANDLAVLLLREHLADVLGVDPLTREGMARWAPEVLDLYAVGLGATPRAPEEGA</sequence>
<evidence type="ECO:0000259" key="5">
    <source>
        <dbReference type="PROSITE" id="PS50977"/>
    </source>
</evidence>
<gene>
    <name evidence="6" type="ORF">HUT08_02195</name>
</gene>
<feature type="DNA-binding region" description="H-T-H motif" evidence="4">
    <location>
        <begin position="31"/>
        <end position="50"/>
    </location>
</feature>
<dbReference type="EMBL" id="CP054929">
    <property type="protein sequence ID" value="QKW48553.1"/>
    <property type="molecule type" value="Genomic_DNA"/>
</dbReference>
<dbReference type="PROSITE" id="PS50977">
    <property type="entry name" value="HTH_TETR_2"/>
    <property type="match status" value="1"/>
</dbReference>
<evidence type="ECO:0000313" key="7">
    <source>
        <dbReference type="Proteomes" id="UP000509303"/>
    </source>
</evidence>
<evidence type="ECO:0000256" key="1">
    <source>
        <dbReference type="ARBA" id="ARBA00023015"/>
    </source>
</evidence>
<evidence type="ECO:0000256" key="4">
    <source>
        <dbReference type="PROSITE-ProRule" id="PRU00335"/>
    </source>
</evidence>
<protein>
    <submittedName>
        <fullName evidence="6">TetR/AcrR family transcriptional regulator</fullName>
    </submittedName>
</protein>
<dbReference type="GO" id="GO:0000976">
    <property type="term" value="F:transcription cis-regulatory region binding"/>
    <property type="evidence" value="ECO:0007669"/>
    <property type="project" value="TreeGrafter"/>
</dbReference>
<feature type="domain" description="HTH tetR-type" evidence="5">
    <location>
        <begin position="8"/>
        <end position="68"/>
    </location>
</feature>
<proteinExistence type="predicted"/>
<dbReference type="PANTHER" id="PTHR30055">
    <property type="entry name" value="HTH-TYPE TRANSCRIPTIONAL REGULATOR RUTR"/>
    <property type="match status" value="1"/>
</dbReference>
<keyword evidence="2 4" id="KW-0238">DNA-binding</keyword>
<keyword evidence="1" id="KW-0805">Transcription regulation</keyword>
<dbReference type="Gene3D" id="1.10.357.10">
    <property type="entry name" value="Tetracycline Repressor, domain 2"/>
    <property type="match status" value="1"/>
</dbReference>
<keyword evidence="7" id="KW-1185">Reference proteome</keyword>
<dbReference type="InterPro" id="IPR041484">
    <property type="entry name" value="TetR_C_25"/>
</dbReference>
<dbReference type="PANTHER" id="PTHR30055:SF234">
    <property type="entry name" value="HTH-TYPE TRANSCRIPTIONAL REGULATOR BETI"/>
    <property type="match status" value="1"/>
</dbReference>
<organism evidence="6 7">
    <name type="scientific">Streptomyces buecherae</name>
    <dbReference type="NCBI Taxonomy" id="2763006"/>
    <lineage>
        <taxon>Bacteria</taxon>
        <taxon>Bacillati</taxon>
        <taxon>Actinomycetota</taxon>
        <taxon>Actinomycetes</taxon>
        <taxon>Kitasatosporales</taxon>
        <taxon>Streptomycetaceae</taxon>
        <taxon>Streptomyces</taxon>
    </lineage>
</organism>
<reference evidence="6 7" key="1">
    <citation type="submission" date="2020-06" db="EMBL/GenBank/DDBJ databases">
        <title>Genome mining for natural products.</title>
        <authorList>
            <person name="Zhang B."/>
            <person name="Shi J."/>
            <person name="Ge H."/>
        </authorList>
    </citation>
    <scope>NUCLEOTIDE SEQUENCE [LARGE SCALE GENOMIC DNA]</scope>
    <source>
        <strain evidence="6 7">NA00687</strain>
    </source>
</reference>